<reference evidence="2" key="1">
    <citation type="journal article" date="2019" name="bioRxiv">
        <title>The Genome of the Zebra Mussel, Dreissena polymorpha: A Resource for Invasive Species Research.</title>
        <authorList>
            <person name="McCartney M.A."/>
            <person name="Auch B."/>
            <person name="Kono T."/>
            <person name="Mallez S."/>
            <person name="Zhang Y."/>
            <person name="Obille A."/>
            <person name="Becker A."/>
            <person name="Abrahante J.E."/>
            <person name="Garbe J."/>
            <person name="Badalamenti J.P."/>
            <person name="Herman A."/>
            <person name="Mangelson H."/>
            <person name="Liachko I."/>
            <person name="Sullivan S."/>
            <person name="Sone E.D."/>
            <person name="Koren S."/>
            <person name="Silverstein K.A.T."/>
            <person name="Beckman K.B."/>
            <person name="Gohl D.M."/>
        </authorList>
    </citation>
    <scope>NUCLEOTIDE SEQUENCE</scope>
    <source>
        <strain evidence="2">Duluth1</strain>
        <tissue evidence="2">Whole animal</tissue>
    </source>
</reference>
<organism evidence="2 3">
    <name type="scientific">Dreissena polymorpha</name>
    <name type="common">Zebra mussel</name>
    <name type="synonym">Mytilus polymorpha</name>
    <dbReference type="NCBI Taxonomy" id="45954"/>
    <lineage>
        <taxon>Eukaryota</taxon>
        <taxon>Metazoa</taxon>
        <taxon>Spiralia</taxon>
        <taxon>Lophotrochozoa</taxon>
        <taxon>Mollusca</taxon>
        <taxon>Bivalvia</taxon>
        <taxon>Autobranchia</taxon>
        <taxon>Heteroconchia</taxon>
        <taxon>Euheterodonta</taxon>
        <taxon>Imparidentia</taxon>
        <taxon>Neoheterodontei</taxon>
        <taxon>Myida</taxon>
        <taxon>Dreissenoidea</taxon>
        <taxon>Dreissenidae</taxon>
        <taxon>Dreissena</taxon>
    </lineage>
</organism>
<proteinExistence type="predicted"/>
<keyword evidence="3" id="KW-1185">Reference proteome</keyword>
<accession>A0A9D4K1R9</accession>
<feature type="region of interest" description="Disordered" evidence="1">
    <location>
        <begin position="21"/>
        <end position="48"/>
    </location>
</feature>
<evidence type="ECO:0000256" key="1">
    <source>
        <dbReference type="SAM" id="MobiDB-lite"/>
    </source>
</evidence>
<evidence type="ECO:0000313" key="2">
    <source>
        <dbReference type="EMBL" id="KAH3831289.1"/>
    </source>
</evidence>
<comment type="caution">
    <text evidence="2">The sequence shown here is derived from an EMBL/GenBank/DDBJ whole genome shotgun (WGS) entry which is preliminary data.</text>
</comment>
<evidence type="ECO:0000313" key="3">
    <source>
        <dbReference type="Proteomes" id="UP000828390"/>
    </source>
</evidence>
<dbReference type="EMBL" id="JAIWYP010000004">
    <property type="protein sequence ID" value="KAH3831289.1"/>
    <property type="molecule type" value="Genomic_DNA"/>
</dbReference>
<reference evidence="2" key="2">
    <citation type="submission" date="2020-11" db="EMBL/GenBank/DDBJ databases">
        <authorList>
            <person name="McCartney M.A."/>
            <person name="Auch B."/>
            <person name="Kono T."/>
            <person name="Mallez S."/>
            <person name="Becker A."/>
            <person name="Gohl D.M."/>
            <person name="Silverstein K.A.T."/>
            <person name="Koren S."/>
            <person name="Bechman K.B."/>
            <person name="Herman A."/>
            <person name="Abrahante J.E."/>
            <person name="Garbe J."/>
        </authorList>
    </citation>
    <scope>NUCLEOTIDE SEQUENCE</scope>
    <source>
        <strain evidence="2">Duluth1</strain>
        <tissue evidence="2">Whole animal</tissue>
    </source>
</reference>
<dbReference type="SUPFAM" id="SSF49785">
    <property type="entry name" value="Galactose-binding domain-like"/>
    <property type="match status" value="1"/>
</dbReference>
<dbReference type="Gene3D" id="2.60.120.260">
    <property type="entry name" value="Galactose-binding domain-like"/>
    <property type="match status" value="1"/>
</dbReference>
<sequence length="92" mass="9742">MNSVKKFTLLAPSTNVAIGKPSKQTDTANGLGAALGNDNNTNTCTETTSSDASWEVDLGGVFQIESVIVHGMDNGQWVSRVIAFSSEWGTYT</sequence>
<name>A0A9D4K1R9_DREPO</name>
<protein>
    <submittedName>
        <fullName evidence="2">Uncharacterized protein</fullName>
    </submittedName>
</protein>
<gene>
    <name evidence="2" type="ORF">DPMN_104551</name>
</gene>
<dbReference type="InterPro" id="IPR008979">
    <property type="entry name" value="Galactose-bd-like_sf"/>
</dbReference>
<feature type="compositionally biased region" description="Low complexity" evidence="1">
    <location>
        <begin position="25"/>
        <end position="48"/>
    </location>
</feature>
<dbReference type="AlphaFoldDB" id="A0A9D4K1R9"/>
<dbReference type="Proteomes" id="UP000828390">
    <property type="component" value="Unassembled WGS sequence"/>
</dbReference>